<dbReference type="GO" id="GO:0004803">
    <property type="term" value="F:transposase activity"/>
    <property type="evidence" value="ECO:0007669"/>
    <property type="project" value="InterPro"/>
</dbReference>
<proteinExistence type="inferred from homology"/>
<dbReference type="PANTHER" id="PTHR33215">
    <property type="entry name" value="PROTEIN DISTAL ANTENNA"/>
    <property type="match status" value="1"/>
</dbReference>
<dbReference type="Proteomes" id="UP000218765">
    <property type="component" value="Chromosome"/>
</dbReference>
<accession>A0A1Z4VU65</accession>
<gene>
    <name evidence="3" type="ORF">FOKN1_2527</name>
</gene>
<dbReference type="Pfam" id="PF01527">
    <property type="entry name" value="HTH_Tnp_1"/>
    <property type="match status" value="1"/>
</dbReference>
<dbReference type="SUPFAM" id="SSF46689">
    <property type="entry name" value="Homeodomain-like"/>
    <property type="match status" value="1"/>
</dbReference>
<evidence type="ECO:0000256" key="1">
    <source>
        <dbReference type="ARBA" id="ARBA00009964"/>
    </source>
</evidence>
<comment type="similarity">
    <text evidence="1">Belongs to the transposase 8 family.</text>
</comment>
<evidence type="ECO:0000313" key="3">
    <source>
        <dbReference type="EMBL" id="BAZ94898.1"/>
    </source>
</evidence>
<dbReference type="OrthoDB" id="291972at2"/>
<dbReference type="EMBL" id="AP018052">
    <property type="protein sequence ID" value="BAZ94898.1"/>
    <property type="molecule type" value="Genomic_DNA"/>
</dbReference>
<dbReference type="KEGG" id="ttc:FOKN1_2527"/>
<dbReference type="PANTHER" id="PTHR33215:SF13">
    <property type="entry name" value="PROTEIN DISTAL ANTENNA"/>
    <property type="match status" value="1"/>
</dbReference>
<dbReference type="GO" id="GO:0006313">
    <property type="term" value="P:DNA transposition"/>
    <property type="evidence" value="ECO:0007669"/>
    <property type="project" value="InterPro"/>
</dbReference>
<reference evidence="3 4" key="1">
    <citation type="submission" date="2017-05" db="EMBL/GenBank/DDBJ databases">
        <title>Thiocyanate degradation by Thiohalobacter thiocyanaticus FOKN1.</title>
        <authorList>
            <person name="Oshiki M."/>
            <person name="Fukushima T."/>
            <person name="Kawano S."/>
            <person name="Nakagawa J."/>
        </authorList>
    </citation>
    <scope>NUCLEOTIDE SEQUENCE [LARGE SCALE GENOMIC DNA]</scope>
    <source>
        <strain evidence="3 4">FOKN1</strain>
    </source>
</reference>
<feature type="region of interest" description="Disordered" evidence="2">
    <location>
        <begin position="59"/>
        <end position="82"/>
    </location>
</feature>
<dbReference type="InterPro" id="IPR009057">
    <property type="entry name" value="Homeodomain-like_sf"/>
</dbReference>
<sequence>MGKVIKKKYDRYTLEYKLRAIQLADHPDITAIAVAESLGIHPVMLYRWRLEKKNGTLRSGYSVKKKSTTKTKPAREPGANLEAEAELVKAQKRIKELEKSLAANQEELDILKKAKRFFSKAKK</sequence>
<name>A0A1Z4VU65_9GAMM</name>
<dbReference type="GO" id="GO:0003677">
    <property type="term" value="F:DNA binding"/>
    <property type="evidence" value="ECO:0007669"/>
    <property type="project" value="InterPro"/>
</dbReference>
<evidence type="ECO:0000313" key="4">
    <source>
        <dbReference type="Proteomes" id="UP000218765"/>
    </source>
</evidence>
<protein>
    <submittedName>
        <fullName evidence="3">Transposase</fullName>
    </submittedName>
</protein>
<dbReference type="InterPro" id="IPR051839">
    <property type="entry name" value="RD_transcriptional_regulator"/>
</dbReference>
<dbReference type="Gene3D" id="1.10.10.60">
    <property type="entry name" value="Homeodomain-like"/>
    <property type="match status" value="1"/>
</dbReference>
<dbReference type="InterPro" id="IPR002514">
    <property type="entry name" value="Transposase_8"/>
</dbReference>
<keyword evidence="4" id="KW-1185">Reference proteome</keyword>
<organism evidence="3 4">
    <name type="scientific">Thiohalobacter thiocyanaticus</name>
    <dbReference type="NCBI Taxonomy" id="585455"/>
    <lineage>
        <taxon>Bacteria</taxon>
        <taxon>Pseudomonadati</taxon>
        <taxon>Pseudomonadota</taxon>
        <taxon>Gammaproteobacteria</taxon>
        <taxon>Thiohalobacterales</taxon>
        <taxon>Thiohalobacteraceae</taxon>
        <taxon>Thiohalobacter</taxon>
    </lineage>
</organism>
<dbReference type="RefSeq" id="WP_096366944.1">
    <property type="nucleotide sequence ID" value="NZ_AP018052.1"/>
</dbReference>
<dbReference type="AlphaFoldDB" id="A0A1Z4VU65"/>
<evidence type="ECO:0000256" key="2">
    <source>
        <dbReference type="SAM" id="MobiDB-lite"/>
    </source>
</evidence>